<reference evidence="3" key="1">
    <citation type="journal article" date="2023" name="G3 (Bethesda)">
        <title>A reference genome for the long-term kleptoplast-retaining sea slug Elysia crispata morphotype clarki.</title>
        <authorList>
            <person name="Eastman K.E."/>
            <person name="Pendleton A.L."/>
            <person name="Shaikh M.A."/>
            <person name="Suttiyut T."/>
            <person name="Ogas R."/>
            <person name="Tomko P."/>
            <person name="Gavelis G."/>
            <person name="Widhalm J.R."/>
            <person name="Wisecaver J.H."/>
        </authorList>
    </citation>
    <scope>NUCLEOTIDE SEQUENCE</scope>
    <source>
        <strain evidence="3">ECLA1</strain>
    </source>
</reference>
<sequence length="710" mass="77447">MIYSIFDILGIIADFDEELATRSTSEKDVSTIKHLQQMDKINFSVPNFSKGLDWLNVSEELNLNYHLKGKLVILDFFTYCCINCMHILPDLEAVEEQFPFSAGVAVIGVHSAKFLNEKVTANIKSAVLRYNIHHPVVNDEDAELWQALAVSCWPTLVFIGPNGQLLYSVAGEGQREKVLDFLKVSTDYYSNKLNKQDLPVRLERDKVPSSYLSFPGKIAIWSAKQYIVISDTGNHRVVVTDLQGIVKHVIGTGQSGFQDGASDQAKFSSPQGVACDDTSIYVADTGNHALRHIIFEGNQTKVTTLAGTGHQGTDKSGGKSYTTQELSSPWDLVMSKTLDGGADVLLIAMAGTHQIWVFFLADGQWYKDMSHIAGTCIRFAGSGMEENRNNSYPEKASFAQPSGLALSPKASRHTLYIADSESSSLRSVSLNNCKVSNIAGGERDPSNLFAFGDKDGKGYEAKLQHPLGVTLLGHSLFVADSYNHKIKCVDLNTGDCTTLAGTGGPGAIVDLEDLTLCQFNEPGGLASDEDRKLILIADTNNHAIKVLDLEKKSLYQLPIIFPETVEKDADVMDKKSTVNAEAKTASALPDVSVKISDLELPLLIPVKLPDEQHLNTDAPNSWKVSSLDDSGLKFIDLLPSCDRRGKLRICSKDNTSSTHQVCLCLKLPCDVVPGILTLGLELQIFACLDEGGACLPPKAMHFNQTVNITS</sequence>
<accession>A0AAE1DCV0</accession>
<dbReference type="InterPro" id="IPR012336">
    <property type="entry name" value="Thioredoxin-like_fold"/>
</dbReference>
<dbReference type="InterPro" id="IPR011042">
    <property type="entry name" value="6-blade_b-propeller_TolB-like"/>
</dbReference>
<dbReference type="CDD" id="cd14951">
    <property type="entry name" value="NHL-2_like"/>
    <property type="match status" value="1"/>
</dbReference>
<dbReference type="Pfam" id="PF01436">
    <property type="entry name" value="NHL"/>
    <property type="match status" value="1"/>
</dbReference>
<dbReference type="SUPFAM" id="SSF52833">
    <property type="entry name" value="Thioredoxin-like"/>
    <property type="match status" value="1"/>
</dbReference>
<evidence type="ECO:0000313" key="3">
    <source>
        <dbReference type="EMBL" id="KAK3766019.1"/>
    </source>
</evidence>
<dbReference type="PROSITE" id="PS51352">
    <property type="entry name" value="THIOREDOXIN_2"/>
    <property type="match status" value="1"/>
</dbReference>
<dbReference type="Proteomes" id="UP001283361">
    <property type="component" value="Unassembled WGS sequence"/>
</dbReference>
<proteinExistence type="predicted"/>
<gene>
    <name evidence="3" type="ORF">RRG08_002262</name>
</gene>
<evidence type="ECO:0000256" key="1">
    <source>
        <dbReference type="ARBA" id="ARBA00022737"/>
    </source>
</evidence>
<evidence type="ECO:0000259" key="2">
    <source>
        <dbReference type="PROSITE" id="PS51352"/>
    </source>
</evidence>
<evidence type="ECO:0000313" key="4">
    <source>
        <dbReference type="Proteomes" id="UP001283361"/>
    </source>
</evidence>
<dbReference type="InterPro" id="IPR001258">
    <property type="entry name" value="NHL_repeat"/>
</dbReference>
<dbReference type="Gene3D" id="3.40.30.10">
    <property type="entry name" value="Glutaredoxin"/>
    <property type="match status" value="1"/>
</dbReference>
<keyword evidence="4" id="KW-1185">Reference proteome</keyword>
<dbReference type="Gene3D" id="2.120.10.30">
    <property type="entry name" value="TolB, C-terminal domain"/>
    <property type="match status" value="3"/>
</dbReference>
<keyword evidence="1" id="KW-0677">Repeat</keyword>
<protein>
    <recommendedName>
        <fullName evidence="2">Thioredoxin domain-containing protein</fullName>
    </recommendedName>
</protein>
<feature type="domain" description="Thioredoxin" evidence="2">
    <location>
        <begin position="34"/>
        <end position="187"/>
    </location>
</feature>
<dbReference type="SUPFAM" id="SSF101898">
    <property type="entry name" value="NHL repeat"/>
    <property type="match status" value="1"/>
</dbReference>
<dbReference type="Pfam" id="PF13905">
    <property type="entry name" value="Thioredoxin_8"/>
    <property type="match status" value="1"/>
</dbReference>
<organism evidence="3 4">
    <name type="scientific">Elysia crispata</name>
    <name type="common">lettuce slug</name>
    <dbReference type="NCBI Taxonomy" id="231223"/>
    <lineage>
        <taxon>Eukaryota</taxon>
        <taxon>Metazoa</taxon>
        <taxon>Spiralia</taxon>
        <taxon>Lophotrochozoa</taxon>
        <taxon>Mollusca</taxon>
        <taxon>Gastropoda</taxon>
        <taxon>Heterobranchia</taxon>
        <taxon>Euthyneura</taxon>
        <taxon>Panpulmonata</taxon>
        <taxon>Sacoglossa</taxon>
        <taxon>Placobranchoidea</taxon>
        <taxon>Plakobranchidae</taxon>
        <taxon>Elysia</taxon>
    </lineage>
</organism>
<comment type="caution">
    <text evidence="3">The sequence shown here is derived from an EMBL/GenBank/DDBJ whole genome shotgun (WGS) entry which is preliminary data.</text>
</comment>
<dbReference type="AlphaFoldDB" id="A0AAE1DCV0"/>
<dbReference type="InterPro" id="IPR045302">
    <property type="entry name" value="NHL2_NHL_rpt_dom"/>
</dbReference>
<name>A0AAE1DCV0_9GAST</name>
<dbReference type="PANTHER" id="PTHR46388">
    <property type="entry name" value="NHL REPEAT-CONTAINING PROTEIN 2"/>
    <property type="match status" value="1"/>
</dbReference>
<dbReference type="PANTHER" id="PTHR46388:SF2">
    <property type="entry name" value="NHL REPEAT-CONTAINING PROTEIN 2"/>
    <property type="match status" value="1"/>
</dbReference>
<dbReference type="InterPro" id="IPR013766">
    <property type="entry name" value="Thioredoxin_domain"/>
</dbReference>
<dbReference type="EMBL" id="JAWDGP010004263">
    <property type="protein sequence ID" value="KAK3766019.1"/>
    <property type="molecule type" value="Genomic_DNA"/>
</dbReference>
<dbReference type="InterPro" id="IPR036249">
    <property type="entry name" value="Thioredoxin-like_sf"/>
</dbReference>